<dbReference type="RefSeq" id="WP_106599775.1">
    <property type="nucleotide sequence ID" value="NZ_PYAS01000033.1"/>
</dbReference>
<organism evidence="2 3">
    <name type="scientific">Dyadobacter jiangsuensis</name>
    <dbReference type="NCBI Taxonomy" id="1591085"/>
    <lineage>
        <taxon>Bacteria</taxon>
        <taxon>Pseudomonadati</taxon>
        <taxon>Bacteroidota</taxon>
        <taxon>Cytophagia</taxon>
        <taxon>Cytophagales</taxon>
        <taxon>Spirosomataceae</taxon>
        <taxon>Dyadobacter</taxon>
    </lineage>
</organism>
<evidence type="ECO:0000313" key="2">
    <source>
        <dbReference type="EMBL" id="PSL18055.1"/>
    </source>
</evidence>
<proteinExistence type="predicted"/>
<keyword evidence="1" id="KW-0175">Coiled coil</keyword>
<feature type="coiled-coil region" evidence="1">
    <location>
        <begin position="127"/>
        <end position="154"/>
    </location>
</feature>
<keyword evidence="3" id="KW-1185">Reference proteome</keyword>
<gene>
    <name evidence="2" type="ORF">CLV60_1333</name>
</gene>
<comment type="caution">
    <text evidence="2">The sequence shown here is derived from an EMBL/GenBank/DDBJ whole genome shotgun (WGS) entry which is preliminary data.</text>
</comment>
<accession>A0A2P8F8M8</accession>
<reference evidence="2 3" key="1">
    <citation type="submission" date="2018-03" db="EMBL/GenBank/DDBJ databases">
        <title>Genomic Encyclopedia of Archaeal and Bacterial Type Strains, Phase II (KMG-II): from individual species to whole genera.</title>
        <authorList>
            <person name="Goeker M."/>
        </authorList>
    </citation>
    <scope>NUCLEOTIDE SEQUENCE [LARGE SCALE GENOMIC DNA]</scope>
    <source>
        <strain evidence="2 3">DSM 29057</strain>
    </source>
</reference>
<sequence length="252" mass="30308">MLHSYFKIRNPWNFKPHRFEIGTPFIRSSFHDNHFFLKLYELRKDDFSDFYDFHLCHYLQNASGIESDFHSYVADIVSTRIAQLKLIDPFSRKALRAKQQTERLRTFQTFLHSIDKWSSSQTLEVVIAENNREIVGLKEQIIKLQDELEVLRRYETKTKIDIRDKHLPTFVHLIHQLQELMLPDERRLFNFQEQSGWYKLVSKYFTHDHKPIPIETARNYFPVQKEKTSKEIEVPEHLRLFKIILTSPEPGC</sequence>
<protein>
    <submittedName>
        <fullName evidence="2">Uncharacterized protein</fullName>
    </submittedName>
</protein>
<dbReference type="AlphaFoldDB" id="A0A2P8F8M8"/>
<dbReference type="OrthoDB" id="751263at2"/>
<dbReference type="EMBL" id="PYAS01000033">
    <property type="protein sequence ID" value="PSL18055.1"/>
    <property type="molecule type" value="Genomic_DNA"/>
</dbReference>
<dbReference type="Proteomes" id="UP000241964">
    <property type="component" value="Unassembled WGS sequence"/>
</dbReference>
<evidence type="ECO:0000256" key="1">
    <source>
        <dbReference type="SAM" id="Coils"/>
    </source>
</evidence>
<evidence type="ECO:0000313" key="3">
    <source>
        <dbReference type="Proteomes" id="UP000241964"/>
    </source>
</evidence>
<name>A0A2P8F8M8_9BACT</name>